<keyword evidence="3" id="KW-0813">Transport</keyword>
<dbReference type="AlphaFoldDB" id="A0A162WE90"/>
<keyword evidence="7" id="KW-0998">Cell outer membrane</keyword>
<dbReference type="GO" id="GO:0009279">
    <property type="term" value="C:cell outer membrane"/>
    <property type="evidence" value="ECO:0007669"/>
    <property type="project" value="UniProtKB-SubCell"/>
</dbReference>
<organism evidence="9 10">
    <name type="scientific">Aquimarina aggregata</name>
    <dbReference type="NCBI Taxonomy" id="1642818"/>
    <lineage>
        <taxon>Bacteria</taxon>
        <taxon>Pseudomonadati</taxon>
        <taxon>Bacteroidota</taxon>
        <taxon>Flavobacteriia</taxon>
        <taxon>Flavobacteriales</taxon>
        <taxon>Flavobacteriaceae</taxon>
        <taxon>Aquimarina</taxon>
    </lineage>
</organism>
<dbReference type="GO" id="GO:1990281">
    <property type="term" value="C:efflux pump complex"/>
    <property type="evidence" value="ECO:0007669"/>
    <property type="project" value="TreeGrafter"/>
</dbReference>
<comment type="caution">
    <text evidence="9">The sequence shown here is derived from an EMBL/GenBank/DDBJ whole genome shotgun (WGS) entry which is preliminary data.</text>
</comment>
<dbReference type="PANTHER" id="PTHR30026:SF20">
    <property type="entry name" value="OUTER MEMBRANE PROTEIN TOLC"/>
    <property type="match status" value="1"/>
</dbReference>
<gene>
    <name evidence="9" type="ORF">AWE51_18515</name>
</gene>
<keyword evidence="4" id="KW-1134">Transmembrane beta strand</keyword>
<proteinExistence type="inferred from homology"/>
<dbReference type="STRING" id="1642818.AWE51_18515"/>
<evidence type="ECO:0000256" key="1">
    <source>
        <dbReference type="ARBA" id="ARBA00004442"/>
    </source>
</evidence>
<evidence type="ECO:0000256" key="7">
    <source>
        <dbReference type="ARBA" id="ARBA00023237"/>
    </source>
</evidence>
<sequence length="451" mass="51520">MNNKNQIVFFLLIFVVHTMCSQKSWSLDECVTYAVSHNLQLKDFKYNQDSNKETYKQSIRSLLPNISASSNYIKNFGRSANPNTNIFENTEFVSNNYNLNAELELFRGFQKVNTIKATKFLYKAANEERLQQEYLLAFRVMSAFYDIQFMQGLLDISREQVQVSQNNHNLVKRQVELGQKAKADLYEAESALLADQLLVTQNENNIIAAKLTLIQEMNLEDATTITIKSTPVAIDQNEVLVDKNKDSIFNTAKDFVPIIKARELRTKAAKKQLSAARGNLYPSLSLFAGYGSRYVDNGLDDAGEVIPFNTQIKDNAAQFVGVSINIPISNAWSNRSRVKQQKVALMRAENNYDIQKQELYQLIQQLVQEGNALSREYKQSEQRKDAQVLTFEIAQKRYEKGLISAIELNQSKNLLANSQNENLQVQLRLKVNESTLDFYKGLPVFNINRAQ</sequence>
<evidence type="ECO:0000256" key="2">
    <source>
        <dbReference type="ARBA" id="ARBA00007613"/>
    </source>
</evidence>
<dbReference type="InterPro" id="IPR051906">
    <property type="entry name" value="TolC-like"/>
</dbReference>
<comment type="subcellular location">
    <subcellularLocation>
        <location evidence="1">Cell outer membrane</location>
    </subcellularLocation>
</comment>
<evidence type="ECO:0000256" key="5">
    <source>
        <dbReference type="ARBA" id="ARBA00022692"/>
    </source>
</evidence>
<keyword evidence="8" id="KW-0175">Coiled coil</keyword>
<keyword evidence="6" id="KW-0472">Membrane</keyword>
<evidence type="ECO:0000256" key="8">
    <source>
        <dbReference type="SAM" id="Coils"/>
    </source>
</evidence>
<evidence type="ECO:0000256" key="6">
    <source>
        <dbReference type="ARBA" id="ARBA00023136"/>
    </source>
</evidence>
<dbReference type="Pfam" id="PF02321">
    <property type="entry name" value="OEP"/>
    <property type="match status" value="2"/>
</dbReference>
<comment type="similarity">
    <text evidence="2">Belongs to the outer membrane factor (OMF) (TC 1.B.17) family.</text>
</comment>
<keyword evidence="10" id="KW-1185">Reference proteome</keyword>
<dbReference type="PANTHER" id="PTHR30026">
    <property type="entry name" value="OUTER MEMBRANE PROTEIN TOLC"/>
    <property type="match status" value="1"/>
</dbReference>
<dbReference type="OrthoDB" id="9811587at2"/>
<dbReference type="GO" id="GO:0015288">
    <property type="term" value="F:porin activity"/>
    <property type="evidence" value="ECO:0007669"/>
    <property type="project" value="TreeGrafter"/>
</dbReference>
<reference evidence="9 10" key="1">
    <citation type="submission" date="2016-01" db="EMBL/GenBank/DDBJ databases">
        <title>The draft genome sequence of Aquimarina sp. RZW4-3-2.</title>
        <authorList>
            <person name="Wang Y."/>
        </authorList>
    </citation>
    <scope>NUCLEOTIDE SEQUENCE [LARGE SCALE GENOMIC DNA]</scope>
    <source>
        <strain evidence="9 10">RZW4-3-2</strain>
    </source>
</reference>
<evidence type="ECO:0000313" key="10">
    <source>
        <dbReference type="Proteomes" id="UP000076715"/>
    </source>
</evidence>
<dbReference type="Gene3D" id="1.20.1600.10">
    <property type="entry name" value="Outer membrane efflux proteins (OEP)"/>
    <property type="match status" value="1"/>
</dbReference>
<dbReference type="RefSeq" id="WP_066319828.1">
    <property type="nucleotide sequence ID" value="NZ_LQRT01000060.1"/>
</dbReference>
<dbReference type="EMBL" id="LQRT01000060">
    <property type="protein sequence ID" value="KZS38040.1"/>
    <property type="molecule type" value="Genomic_DNA"/>
</dbReference>
<dbReference type="Proteomes" id="UP000076715">
    <property type="component" value="Unassembled WGS sequence"/>
</dbReference>
<keyword evidence="5" id="KW-0812">Transmembrane</keyword>
<dbReference type="GO" id="GO:0015562">
    <property type="term" value="F:efflux transmembrane transporter activity"/>
    <property type="evidence" value="ECO:0007669"/>
    <property type="project" value="InterPro"/>
</dbReference>
<dbReference type="SUPFAM" id="SSF56954">
    <property type="entry name" value="Outer membrane efflux proteins (OEP)"/>
    <property type="match status" value="1"/>
</dbReference>
<dbReference type="InterPro" id="IPR003423">
    <property type="entry name" value="OMP_efflux"/>
</dbReference>
<name>A0A162WE90_9FLAO</name>
<feature type="coiled-coil region" evidence="8">
    <location>
        <begin position="338"/>
        <end position="383"/>
    </location>
</feature>
<accession>A0A162WE90</accession>
<evidence type="ECO:0000256" key="4">
    <source>
        <dbReference type="ARBA" id="ARBA00022452"/>
    </source>
</evidence>
<protein>
    <submittedName>
        <fullName evidence="9">Transporter</fullName>
    </submittedName>
</protein>
<evidence type="ECO:0000313" key="9">
    <source>
        <dbReference type="EMBL" id="KZS38040.1"/>
    </source>
</evidence>
<evidence type="ECO:0000256" key="3">
    <source>
        <dbReference type="ARBA" id="ARBA00022448"/>
    </source>
</evidence>